<evidence type="ECO:0000256" key="4">
    <source>
        <dbReference type="ARBA" id="ARBA00023295"/>
    </source>
</evidence>
<comment type="similarity">
    <text evidence="1 5">Belongs to the glycosyl hydrolase 43 family.</text>
</comment>
<comment type="caution">
    <text evidence="7">The sequence shown here is derived from an EMBL/GenBank/DDBJ whole genome shotgun (WGS) entry which is preliminary data.</text>
</comment>
<dbReference type="SUPFAM" id="SSF75005">
    <property type="entry name" value="Arabinanase/levansucrase/invertase"/>
    <property type="match status" value="1"/>
</dbReference>
<dbReference type="GO" id="GO:0005975">
    <property type="term" value="P:carbohydrate metabolic process"/>
    <property type="evidence" value="ECO:0007669"/>
    <property type="project" value="InterPro"/>
</dbReference>
<dbReference type="InterPro" id="IPR006710">
    <property type="entry name" value="Glyco_hydro_43"/>
</dbReference>
<evidence type="ECO:0000256" key="3">
    <source>
        <dbReference type="ARBA" id="ARBA00022801"/>
    </source>
</evidence>
<dbReference type="GO" id="GO:0004553">
    <property type="term" value="F:hydrolase activity, hydrolyzing O-glycosyl compounds"/>
    <property type="evidence" value="ECO:0007669"/>
    <property type="project" value="InterPro"/>
</dbReference>
<dbReference type="AlphaFoldDB" id="A0A9D1NR00"/>
<evidence type="ECO:0000313" key="7">
    <source>
        <dbReference type="EMBL" id="HIV11221.1"/>
    </source>
</evidence>
<organism evidence="7 8">
    <name type="scientific">Candidatus Faeciplasma avium</name>
    <dbReference type="NCBI Taxonomy" id="2840798"/>
    <lineage>
        <taxon>Bacteria</taxon>
        <taxon>Bacillati</taxon>
        <taxon>Bacillota</taxon>
        <taxon>Clostridia</taxon>
        <taxon>Eubacteriales</taxon>
        <taxon>Oscillospiraceae</taxon>
        <taxon>Oscillospiraceae incertae sedis</taxon>
        <taxon>Candidatus Faeciplasma</taxon>
    </lineage>
</organism>
<dbReference type="InterPro" id="IPR011081">
    <property type="entry name" value="Big_4"/>
</dbReference>
<evidence type="ECO:0000313" key="8">
    <source>
        <dbReference type="Proteomes" id="UP000823960"/>
    </source>
</evidence>
<dbReference type="EMBL" id="DVOL01000087">
    <property type="protein sequence ID" value="HIV11221.1"/>
    <property type="molecule type" value="Genomic_DNA"/>
</dbReference>
<reference evidence="7" key="2">
    <citation type="journal article" date="2021" name="PeerJ">
        <title>Extensive microbial diversity within the chicken gut microbiome revealed by metagenomics and culture.</title>
        <authorList>
            <person name="Gilroy R."/>
            <person name="Ravi A."/>
            <person name="Getino M."/>
            <person name="Pursley I."/>
            <person name="Horton D.L."/>
            <person name="Alikhan N.F."/>
            <person name="Baker D."/>
            <person name="Gharbi K."/>
            <person name="Hall N."/>
            <person name="Watson M."/>
            <person name="Adriaenssens E.M."/>
            <person name="Foster-Nyarko E."/>
            <person name="Jarju S."/>
            <person name="Secka A."/>
            <person name="Antonio M."/>
            <person name="Oren A."/>
            <person name="Chaudhuri R.R."/>
            <person name="La Ragione R."/>
            <person name="Hildebrand F."/>
            <person name="Pallen M.J."/>
        </authorList>
    </citation>
    <scope>NUCLEOTIDE SEQUENCE</scope>
    <source>
        <strain evidence="7">1370</strain>
    </source>
</reference>
<keyword evidence="4 5" id="KW-0326">Glycosidase</keyword>
<dbReference type="Pfam" id="PF07532">
    <property type="entry name" value="Big_4"/>
    <property type="match status" value="1"/>
</dbReference>
<evidence type="ECO:0000256" key="2">
    <source>
        <dbReference type="ARBA" id="ARBA00022729"/>
    </source>
</evidence>
<dbReference type="Pfam" id="PF04616">
    <property type="entry name" value="Glyco_hydro_43"/>
    <property type="match status" value="1"/>
</dbReference>
<dbReference type="CDD" id="cd18818">
    <property type="entry name" value="GH43_GbtXyl43B-like"/>
    <property type="match status" value="1"/>
</dbReference>
<gene>
    <name evidence="7" type="ORF">IAD28_05980</name>
</gene>
<reference evidence="7" key="1">
    <citation type="submission" date="2020-10" db="EMBL/GenBank/DDBJ databases">
        <authorList>
            <person name="Gilroy R."/>
        </authorList>
    </citation>
    <scope>NUCLEOTIDE SEQUENCE</scope>
    <source>
        <strain evidence="7">1370</strain>
    </source>
</reference>
<dbReference type="PANTHER" id="PTHR43817">
    <property type="entry name" value="GLYCOSYL HYDROLASE"/>
    <property type="match status" value="1"/>
</dbReference>
<keyword evidence="2" id="KW-0732">Signal</keyword>
<dbReference type="InterPro" id="IPR023296">
    <property type="entry name" value="Glyco_hydro_beta-prop_sf"/>
</dbReference>
<proteinExistence type="inferred from homology"/>
<sequence length="598" mass="66274">MSSSKLLIYTREPMESDIYDPKLAYSMHIAVKNDGGVTVLNHNSGVFFAKATENQDGSLNAKSLRSPYAVRLGNESGWGVIAVRTEADGSLEPDSCGCLLLAKTEDFIHFKELGLLKLSDSHIERAAIFTAEGESSCKIVYKTEDGVFCSSLDSFSPESNVSPCEPEGLSLPEPSACGGFAEGAVLSCEIPIPDSLAEELIKRLTTPCNTSVIVPDTVYCSSESELAGVKAVCLYSDGSKDEKAVDWELSCVDFNKPGSYTVNGRIKQDHYPFPIAINRADPCVTIWEGKYYFIATNDADGNNSLYIRCADSLHGLIDAEEVLLLDTKTQEGIKGLLWAPEFHEIDGRLYIFHAATTGHFFCEESHLMVLEKGKDPMVRSNWSDTRRITRADGSELCEAGRTITLDMTVFEWDGSIYAVWSQRQFVPDDLGAWLYIARLNRNDPWRLDSEPVVLSKPDYGWANNHTFVDEGPFALFRDGKLWLSFSSAAVDSTYVVAFLTLEPGQDPLNPECWVKANFPSLSSRSVTGEFGTGHNAYVKDTDGKVYNTYHARPGVNGPRSSGIRRVHFNIYNEPVLDMTEELDIRPWLRDVKTTVIVK</sequence>
<evidence type="ECO:0000256" key="1">
    <source>
        <dbReference type="ARBA" id="ARBA00009865"/>
    </source>
</evidence>
<protein>
    <submittedName>
        <fullName evidence="7">Family 43 glycosylhydrolase</fullName>
    </submittedName>
</protein>
<dbReference type="PANTHER" id="PTHR43817:SF1">
    <property type="entry name" value="HYDROLASE, FAMILY 43, PUTATIVE (AFU_ORTHOLOGUE AFUA_3G01660)-RELATED"/>
    <property type="match status" value="1"/>
</dbReference>
<dbReference type="Proteomes" id="UP000823960">
    <property type="component" value="Unassembled WGS sequence"/>
</dbReference>
<keyword evidence="3 5" id="KW-0378">Hydrolase</keyword>
<evidence type="ECO:0000259" key="6">
    <source>
        <dbReference type="Pfam" id="PF07532"/>
    </source>
</evidence>
<dbReference type="Gene3D" id="2.115.10.20">
    <property type="entry name" value="Glycosyl hydrolase domain, family 43"/>
    <property type="match status" value="1"/>
</dbReference>
<name>A0A9D1NR00_9FIRM</name>
<evidence type="ECO:0000256" key="5">
    <source>
        <dbReference type="RuleBase" id="RU361187"/>
    </source>
</evidence>
<feature type="domain" description="Bacterial Ig-like" evidence="6">
    <location>
        <begin position="234"/>
        <end position="267"/>
    </location>
</feature>
<accession>A0A9D1NR00</accession>